<evidence type="ECO:0000313" key="2">
    <source>
        <dbReference type="Proteomes" id="UP000320055"/>
    </source>
</evidence>
<accession>A0A563VJJ4</accession>
<organism evidence="1 2">
    <name type="scientific">Hyella patelloides LEGE 07179</name>
    <dbReference type="NCBI Taxonomy" id="945734"/>
    <lineage>
        <taxon>Bacteria</taxon>
        <taxon>Bacillati</taxon>
        <taxon>Cyanobacteriota</taxon>
        <taxon>Cyanophyceae</taxon>
        <taxon>Pleurocapsales</taxon>
        <taxon>Hyellaceae</taxon>
        <taxon>Hyella</taxon>
    </lineage>
</organism>
<dbReference type="Proteomes" id="UP000320055">
    <property type="component" value="Unassembled WGS sequence"/>
</dbReference>
<dbReference type="EMBL" id="CAACVJ010000009">
    <property type="protein sequence ID" value="VEP11487.1"/>
    <property type="molecule type" value="Genomic_DNA"/>
</dbReference>
<evidence type="ECO:0000313" key="1">
    <source>
        <dbReference type="EMBL" id="VEP11487.1"/>
    </source>
</evidence>
<name>A0A563VJJ4_9CYAN</name>
<reference evidence="1 2" key="1">
    <citation type="submission" date="2019-01" db="EMBL/GenBank/DDBJ databases">
        <authorList>
            <person name="Brito A."/>
        </authorList>
    </citation>
    <scope>NUCLEOTIDE SEQUENCE [LARGE SCALE GENOMIC DNA]</scope>
    <source>
        <strain evidence="1">1</strain>
    </source>
</reference>
<sequence length="42" mass="5256">MLRKSHHMKMDKKLLELKARLYYQFVWSDNSDRIVKSIIRNY</sequence>
<keyword evidence="2" id="KW-1185">Reference proteome</keyword>
<dbReference type="AlphaFoldDB" id="A0A563VJJ4"/>
<proteinExistence type="predicted"/>
<gene>
    <name evidence="1" type="ORF">H1P_1060018</name>
</gene>
<protein>
    <submittedName>
        <fullName evidence="1">Uncharacterized protein</fullName>
    </submittedName>
</protein>